<dbReference type="InterPro" id="IPR013112">
    <property type="entry name" value="FAD-bd_8"/>
</dbReference>
<keyword evidence="9" id="KW-0560">Oxidoreductase</keyword>
<feature type="compositionally biased region" description="Basic and acidic residues" evidence="14">
    <location>
        <begin position="553"/>
        <end position="576"/>
    </location>
</feature>
<evidence type="ECO:0000256" key="5">
    <source>
        <dbReference type="ARBA" id="ARBA00022475"/>
    </source>
</evidence>
<dbReference type="GO" id="GO:0005886">
    <property type="term" value="C:plasma membrane"/>
    <property type="evidence" value="ECO:0007669"/>
    <property type="project" value="UniProtKB-SubCell"/>
</dbReference>
<dbReference type="GO" id="GO:0052851">
    <property type="term" value="F:ferric-chelate reductase (NADPH) activity"/>
    <property type="evidence" value="ECO:0007669"/>
    <property type="project" value="UniProtKB-EC"/>
</dbReference>
<dbReference type="GO" id="GO:0006879">
    <property type="term" value="P:intracellular iron ion homeostasis"/>
    <property type="evidence" value="ECO:0007669"/>
    <property type="project" value="TreeGrafter"/>
</dbReference>
<comment type="similarity">
    <text evidence="2">Belongs to the ferric reductase (FRE) family.</text>
</comment>
<evidence type="ECO:0000256" key="3">
    <source>
        <dbReference type="ARBA" id="ARBA00012668"/>
    </source>
</evidence>
<gene>
    <name evidence="17" type="ORF">K402DRAFT_409776</name>
</gene>
<keyword evidence="18" id="KW-1185">Reference proteome</keyword>
<keyword evidence="6 15" id="KW-0812">Transmembrane</keyword>
<keyword evidence="11 15" id="KW-0472">Membrane</keyword>
<dbReference type="InterPro" id="IPR017927">
    <property type="entry name" value="FAD-bd_FR_type"/>
</dbReference>
<dbReference type="InterPro" id="IPR013121">
    <property type="entry name" value="Fe_red_NAD-bd_6"/>
</dbReference>
<accession>A0A6G1HEZ4</accession>
<dbReference type="CDD" id="cd06186">
    <property type="entry name" value="NOX_Duox_like_FAD_NADP"/>
    <property type="match status" value="1"/>
</dbReference>
<dbReference type="AlphaFoldDB" id="A0A6G1HEZ4"/>
<keyword evidence="8 15" id="KW-1133">Transmembrane helix</keyword>
<evidence type="ECO:0000256" key="13">
    <source>
        <dbReference type="ARBA" id="ARBA00048483"/>
    </source>
</evidence>
<keyword evidence="5" id="KW-1003">Cell membrane</keyword>
<dbReference type="GO" id="GO:0006826">
    <property type="term" value="P:iron ion transport"/>
    <property type="evidence" value="ECO:0007669"/>
    <property type="project" value="TreeGrafter"/>
</dbReference>
<keyword evidence="12" id="KW-0325">Glycoprotein</keyword>
<dbReference type="InterPro" id="IPR039261">
    <property type="entry name" value="FNR_nucleotide-bd"/>
</dbReference>
<evidence type="ECO:0000256" key="8">
    <source>
        <dbReference type="ARBA" id="ARBA00022989"/>
    </source>
</evidence>
<evidence type="ECO:0000256" key="6">
    <source>
        <dbReference type="ARBA" id="ARBA00022692"/>
    </source>
</evidence>
<dbReference type="GO" id="GO:0015677">
    <property type="term" value="P:copper ion import"/>
    <property type="evidence" value="ECO:0007669"/>
    <property type="project" value="TreeGrafter"/>
</dbReference>
<evidence type="ECO:0000256" key="1">
    <source>
        <dbReference type="ARBA" id="ARBA00004651"/>
    </source>
</evidence>
<evidence type="ECO:0000313" key="17">
    <source>
        <dbReference type="EMBL" id="KAF1991654.1"/>
    </source>
</evidence>
<feature type="transmembrane region" description="Helical" evidence="15">
    <location>
        <begin position="135"/>
        <end position="155"/>
    </location>
</feature>
<dbReference type="SFLD" id="SFLDG01168">
    <property type="entry name" value="Ferric_reductase_subgroup_(FRE"/>
    <property type="match status" value="1"/>
</dbReference>
<dbReference type="Proteomes" id="UP000800041">
    <property type="component" value="Unassembled WGS sequence"/>
</dbReference>
<keyword evidence="4" id="KW-0813">Transport</keyword>
<evidence type="ECO:0000313" key="18">
    <source>
        <dbReference type="Proteomes" id="UP000800041"/>
    </source>
</evidence>
<name>A0A6G1HEZ4_9PEZI</name>
<dbReference type="PANTHER" id="PTHR32361">
    <property type="entry name" value="FERRIC/CUPRIC REDUCTASE TRANSMEMBRANE COMPONENT"/>
    <property type="match status" value="1"/>
</dbReference>
<feature type="transmembrane region" description="Helical" evidence="15">
    <location>
        <begin position="176"/>
        <end position="197"/>
    </location>
</feature>
<evidence type="ECO:0000256" key="11">
    <source>
        <dbReference type="ARBA" id="ARBA00023136"/>
    </source>
</evidence>
<dbReference type="EMBL" id="ML977139">
    <property type="protein sequence ID" value="KAF1991654.1"/>
    <property type="molecule type" value="Genomic_DNA"/>
</dbReference>
<evidence type="ECO:0000256" key="15">
    <source>
        <dbReference type="SAM" id="Phobius"/>
    </source>
</evidence>
<dbReference type="Pfam" id="PF01794">
    <property type="entry name" value="Ferric_reduct"/>
    <property type="match status" value="1"/>
</dbReference>
<dbReference type="PANTHER" id="PTHR32361:SF9">
    <property type="entry name" value="FERRIC REDUCTASE TRANSMEMBRANE COMPONENT 3-RELATED"/>
    <property type="match status" value="1"/>
</dbReference>
<evidence type="ECO:0000256" key="12">
    <source>
        <dbReference type="ARBA" id="ARBA00023180"/>
    </source>
</evidence>
<dbReference type="EC" id="1.16.1.9" evidence="3"/>
<evidence type="ECO:0000256" key="2">
    <source>
        <dbReference type="ARBA" id="ARBA00006278"/>
    </source>
</evidence>
<dbReference type="Pfam" id="PF08030">
    <property type="entry name" value="NAD_binding_6"/>
    <property type="match status" value="1"/>
</dbReference>
<comment type="subcellular location">
    <subcellularLocation>
        <location evidence="1">Cell membrane</location>
        <topology evidence="1">Multi-pass membrane protein</topology>
    </subcellularLocation>
</comment>
<dbReference type="InterPro" id="IPR017938">
    <property type="entry name" value="Riboflavin_synthase-like_b-brl"/>
</dbReference>
<keyword evidence="7" id="KW-0249">Electron transport</keyword>
<evidence type="ECO:0000256" key="4">
    <source>
        <dbReference type="ARBA" id="ARBA00022448"/>
    </source>
</evidence>
<feature type="transmembrane region" description="Helical" evidence="15">
    <location>
        <begin position="24"/>
        <end position="46"/>
    </location>
</feature>
<keyword evidence="10" id="KW-0406">Ion transport</keyword>
<evidence type="ECO:0000256" key="10">
    <source>
        <dbReference type="ARBA" id="ARBA00023065"/>
    </source>
</evidence>
<protein>
    <recommendedName>
        <fullName evidence="3">ferric-chelate reductase (NADPH)</fullName>
        <ecNumber evidence="3">1.16.1.9</ecNumber>
    </recommendedName>
</protein>
<dbReference type="Pfam" id="PF08022">
    <property type="entry name" value="FAD_binding_8"/>
    <property type="match status" value="1"/>
</dbReference>
<proteinExistence type="inferred from homology"/>
<comment type="catalytic activity">
    <reaction evidence="13">
        <text>2 a Fe(II)-siderophore + NADP(+) + H(+) = 2 a Fe(III)-siderophore + NADPH</text>
        <dbReference type="Rhea" id="RHEA:28795"/>
        <dbReference type="Rhea" id="RHEA-COMP:11342"/>
        <dbReference type="Rhea" id="RHEA-COMP:11344"/>
        <dbReference type="ChEBI" id="CHEBI:15378"/>
        <dbReference type="ChEBI" id="CHEBI:29033"/>
        <dbReference type="ChEBI" id="CHEBI:29034"/>
        <dbReference type="ChEBI" id="CHEBI:57783"/>
        <dbReference type="ChEBI" id="CHEBI:58349"/>
        <dbReference type="EC" id="1.16.1.9"/>
    </reaction>
</comment>
<feature type="region of interest" description="Disordered" evidence="14">
    <location>
        <begin position="530"/>
        <end position="576"/>
    </location>
</feature>
<feature type="domain" description="FAD-binding FR-type" evidence="16">
    <location>
        <begin position="305"/>
        <end position="417"/>
    </location>
</feature>
<reference evidence="17" key="1">
    <citation type="journal article" date="2020" name="Stud. Mycol.">
        <title>101 Dothideomycetes genomes: a test case for predicting lifestyles and emergence of pathogens.</title>
        <authorList>
            <person name="Haridas S."/>
            <person name="Albert R."/>
            <person name="Binder M."/>
            <person name="Bloem J."/>
            <person name="Labutti K."/>
            <person name="Salamov A."/>
            <person name="Andreopoulos B."/>
            <person name="Baker S."/>
            <person name="Barry K."/>
            <person name="Bills G."/>
            <person name="Bluhm B."/>
            <person name="Cannon C."/>
            <person name="Castanera R."/>
            <person name="Culley D."/>
            <person name="Daum C."/>
            <person name="Ezra D."/>
            <person name="Gonzalez J."/>
            <person name="Henrissat B."/>
            <person name="Kuo A."/>
            <person name="Liang C."/>
            <person name="Lipzen A."/>
            <person name="Lutzoni F."/>
            <person name="Magnuson J."/>
            <person name="Mondo S."/>
            <person name="Nolan M."/>
            <person name="Ohm R."/>
            <person name="Pangilinan J."/>
            <person name="Park H.-J."/>
            <person name="Ramirez L."/>
            <person name="Alfaro M."/>
            <person name="Sun H."/>
            <person name="Tritt A."/>
            <person name="Yoshinaga Y."/>
            <person name="Zwiers L.-H."/>
            <person name="Turgeon B."/>
            <person name="Goodwin S."/>
            <person name="Spatafora J."/>
            <person name="Crous P."/>
            <person name="Grigoriev I."/>
        </authorList>
    </citation>
    <scope>NUCLEOTIDE SEQUENCE</scope>
    <source>
        <strain evidence="17">CBS 113979</strain>
    </source>
</reference>
<sequence length="728" mass="79904">MGGMDMGGMSAGSGIPPLFTFQQMYWAVVGTAIGIATVVNVLNYVLYRQRLAAASQALSTPAKPKSLLFRVNATVTAITREFSGASLSSLTIRGHIIRMPLAGPTALVIANVITLVVLCFYKLDTTDRWSFEDIGYRTGFVSICQIPLLFLLAGKNNIVGWLTGFSYEKLNWLHRWTARCLLLTSTIHMGFWFGDWWPYGSFVVEKLTTDPLTTRGFVAYIILLWITFSSMTPIRGWYYEFFVLQHLVSFAVFIGFVYIHSPAEVHVYIWIPVALFFFDRVVRVLRTVYINVSIFHPKQRKQGSMSGFWACKADFKPLPHNTTRITISNPPISWSPGQHVFLSCHSIVPLQSHPFTIASIPEDGKMEFLVKSEKGGTRRFFRHAEKLGQLPTSGEGDRIPQLKSAAVEGPYGAIRPLRQFDSIILFAGSTGATFTMPLMRDVVSAWKSTGSNGGGSLLSPPAIAVTRHIRFVWVVKSRGQLSWFSAQLSGVVEDVRSLRSQGQNVEVEISIYCTCDTEFTEEHQTLVSSLPNERPHHGSVEELMTPVSSATSEKNEKADFKSAEPTSDVREVDSRTESNAGVAHACGSETAAECCCKATIEDEDAITSTTHTCTCGTTNNVPVAEKARIDSTTRSNGSPSLSSSAASDMSKKLLLHPSIALFNGRPQPRNIIRKSLEQARGESAVVACGPSGLTCDVRRAAVGLGDERAVHKGSGAQGIYLHVETFGM</sequence>
<feature type="transmembrane region" description="Helical" evidence="15">
    <location>
        <begin position="241"/>
        <end position="259"/>
    </location>
</feature>
<organism evidence="17 18">
    <name type="scientific">Aulographum hederae CBS 113979</name>
    <dbReference type="NCBI Taxonomy" id="1176131"/>
    <lineage>
        <taxon>Eukaryota</taxon>
        <taxon>Fungi</taxon>
        <taxon>Dikarya</taxon>
        <taxon>Ascomycota</taxon>
        <taxon>Pezizomycotina</taxon>
        <taxon>Dothideomycetes</taxon>
        <taxon>Pleosporomycetidae</taxon>
        <taxon>Aulographales</taxon>
        <taxon>Aulographaceae</taxon>
    </lineage>
</organism>
<dbReference type="Gene3D" id="2.40.30.10">
    <property type="entry name" value="Translation factors"/>
    <property type="match status" value="1"/>
</dbReference>
<dbReference type="InterPro" id="IPR013130">
    <property type="entry name" value="Fe3_Rdtase_TM_dom"/>
</dbReference>
<evidence type="ECO:0000256" key="7">
    <source>
        <dbReference type="ARBA" id="ARBA00022982"/>
    </source>
</evidence>
<dbReference type="SFLD" id="SFLDS00052">
    <property type="entry name" value="Ferric_Reductase_Domain"/>
    <property type="match status" value="1"/>
</dbReference>
<feature type="transmembrane region" description="Helical" evidence="15">
    <location>
        <begin position="101"/>
        <end position="123"/>
    </location>
</feature>
<evidence type="ECO:0000256" key="9">
    <source>
        <dbReference type="ARBA" id="ARBA00023002"/>
    </source>
</evidence>
<dbReference type="Gene3D" id="3.40.50.80">
    <property type="entry name" value="Nucleotide-binding domain of ferredoxin-NADP reductase (FNR) module"/>
    <property type="match status" value="1"/>
</dbReference>
<evidence type="ECO:0000259" key="16">
    <source>
        <dbReference type="PROSITE" id="PS51384"/>
    </source>
</evidence>
<dbReference type="SUPFAM" id="SSF63380">
    <property type="entry name" value="Riboflavin synthase domain-like"/>
    <property type="match status" value="1"/>
</dbReference>
<dbReference type="OrthoDB" id="3944240at2759"/>
<dbReference type="InterPro" id="IPR051410">
    <property type="entry name" value="Ferric/Cupric_Reductase"/>
</dbReference>
<dbReference type="PROSITE" id="PS51384">
    <property type="entry name" value="FAD_FR"/>
    <property type="match status" value="1"/>
</dbReference>
<evidence type="ECO:0000256" key="14">
    <source>
        <dbReference type="SAM" id="MobiDB-lite"/>
    </source>
</evidence>
<feature type="transmembrane region" description="Helical" evidence="15">
    <location>
        <begin position="217"/>
        <end position="234"/>
    </location>
</feature>